<evidence type="ECO:0000313" key="1">
    <source>
        <dbReference type="EMBL" id="GIN21986.1"/>
    </source>
</evidence>
<reference evidence="1 2" key="1">
    <citation type="submission" date="2021-03" db="EMBL/GenBank/DDBJ databases">
        <title>Antimicrobial resistance genes in bacteria isolated from Japanese honey, and their potential for conferring macrolide and lincosamide resistance in the American foulbrood pathogen Paenibacillus larvae.</title>
        <authorList>
            <person name="Okamoto M."/>
            <person name="Kumagai M."/>
            <person name="Kanamori H."/>
            <person name="Takamatsu D."/>
        </authorList>
    </citation>
    <scope>NUCLEOTIDE SEQUENCE [LARGE SCALE GENOMIC DNA]</scope>
    <source>
        <strain evidence="1 2">J1TS3</strain>
    </source>
</reference>
<name>A0ABQ4K8Q9_9BACI</name>
<accession>A0ABQ4K8Q9</accession>
<protein>
    <submittedName>
        <fullName evidence="1">Uncharacterized protein</fullName>
    </submittedName>
</protein>
<dbReference type="EMBL" id="BOQT01000012">
    <property type="protein sequence ID" value="GIN21986.1"/>
    <property type="molecule type" value="Genomic_DNA"/>
</dbReference>
<dbReference type="Proteomes" id="UP000680279">
    <property type="component" value="Unassembled WGS sequence"/>
</dbReference>
<gene>
    <name evidence="1" type="ORF">J1TS3_31200</name>
</gene>
<organism evidence="1 2">
    <name type="scientific">Siminovitchia fordii</name>
    <dbReference type="NCBI Taxonomy" id="254759"/>
    <lineage>
        <taxon>Bacteria</taxon>
        <taxon>Bacillati</taxon>
        <taxon>Bacillota</taxon>
        <taxon>Bacilli</taxon>
        <taxon>Bacillales</taxon>
        <taxon>Bacillaceae</taxon>
        <taxon>Siminovitchia</taxon>
    </lineage>
</organism>
<dbReference type="RefSeq" id="WP_018707940.1">
    <property type="nucleotide sequence ID" value="NZ_BOQT01000012.1"/>
</dbReference>
<comment type="caution">
    <text evidence="1">The sequence shown here is derived from an EMBL/GenBank/DDBJ whole genome shotgun (WGS) entry which is preliminary data.</text>
</comment>
<sequence>MDLLDVLETMRDPRVLETKVQRLKDRQGHTDLVDFFENELLGSMSEKYRQFVIGLRAQLEYLTGNCGTSLPAAATSILTSKRTFINDSSVGD</sequence>
<proteinExistence type="predicted"/>
<keyword evidence="2" id="KW-1185">Reference proteome</keyword>
<evidence type="ECO:0000313" key="2">
    <source>
        <dbReference type="Proteomes" id="UP000680279"/>
    </source>
</evidence>